<feature type="compositionally biased region" description="Low complexity" evidence="1">
    <location>
        <begin position="593"/>
        <end position="619"/>
    </location>
</feature>
<feature type="compositionally biased region" description="Polar residues" evidence="1">
    <location>
        <begin position="570"/>
        <end position="583"/>
    </location>
</feature>
<evidence type="ECO:0000259" key="2">
    <source>
        <dbReference type="SMART" id="SM01017"/>
    </source>
</evidence>
<reference evidence="3 4" key="1">
    <citation type="journal article" date="2011" name="PLoS Genet.">
        <title>Comparative genomic analysis of human fungal pathogens causing paracoccidioidomycosis.</title>
        <authorList>
            <person name="Desjardins C.A."/>
            <person name="Champion M.D."/>
            <person name="Holder J.W."/>
            <person name="Muszewska A."/>
            <person name="Goldberg J."/>
            <person name="Bailao A.M."/>
            <person name="Brigido M.M."/>
            <person name="Ferreira M.E."/>
            <person name="Garcia A.M."/>
            <person name="Grynberg M."/>
            <person name="Gujja S."/>
            <person name="Heiman D.I."/>
            <person name="Henn M.R."/>
            <person name="Kodira C.D."/>
            <person name="Leon-Narvaez H."/>
            <person name="Longo L.V."/>
            <person name="Ma L.J."/>
            <person name="Malavazi I."/>
            <person name="Matsuo A.L."/>
            <person name="Morais F.V."/>
            <person name="Pereira M."/>
            <person name="Rodriguez-Brito S."/>
            <person name="Sakthikumar S."/>
            <person name="Salem-Izacc S.M."/>
            <person name="Sykes S.M."/>
            <person name="Teixeira M.M."/>
            <person name="Vallejo M.C."/>
            <person name="Walter M.E."/>
            <person name="Yandava C."/>
            <person name="Young S."/>
            <person name="Zeng Q."/>
            <person name="Zucker J."/>
            <person name="Felipe M.S."/>
            <person name="Goldman G.H."/>
            <person name="Haas B.J."/>
            <person name="McEwen J.G."/>
            <person name="Nino-Vega G."/>
            <person name="Puccia R."/>
            <person name="San-Blas G."/>
            <person name="Soares C.M."/>
            <person name="Birren B.W."/>
            <person name="Cuomo C.A."/>
        </authorList>
    </citation>
    <scope>NUCLEOTIDE SEQUENCE [LARGE SCALE GENOMIC DNA]</scope>
    <source>
        <strain evidence="4">ATCC MYA-826 / Pb01</strain>
    </source>
</reference>
<evidence type="ECO:0000313" key="4">
    <source>
        <dbReference type="Proteomes" id="UP000002059"/>
    </source>
</evidence>
<dbReference type="GO" id="GO:0030674">
    <property type="term" value="F:protein-macromolecule adaptor activity"/>
    <property type="evidence" value="ECO:0007669"/>
    <property type="project" value="TreeGrafter"/>
</dbReference>
<sequence length="734" mass="81297">MLLHRVPVADVSESPRSESSFYRSSRSRPVSPVDRSNTPCIQDARLPTSTLPRHEKVVASSNGITVSISLAEPVLFLEGFDRNDMDTRKTSILRGTLHLSLSKSAKIKKISLNFKGLGQTYWPEGTYHLPYLEKNLLEIEANSLILGLPYKKNQFHEQHVILNHTWMLFNAQLPNAEYSNGADYAQLKAAAVSTKELAFAIDLLPKCSQTSLASSPKDVKRLSLRANYSRSFGKGETSHGGPSVASRGYKLFHPGDYWYNFELPISSRYSETINSSAGWVRYALEASVERSGAFRPNLLGHREVPFIRTPAEGSLEHVEPIAISRTWDDQLHYDIIISGKSFPLGSQVPIAFKFTPLAKVSCHRIKVYVTESTQVVTNNKEYHRLEASKKVLLFEKRAAARSSSTFPGSVCRVTAGGGVAHDARRQAAEGIEYVNPRSSNLLGDLETDFGVGPTEMEFSVQLPTCGELKKKDTSRALHFDTTHEQLQINHWIKIVLRLSRPDEKDPTKRRHFEISIDSPLHIMSCLAAQSNLYLPAYSSPCEPTAQYLCQPQSQNMYCGCKLATRDYDSSRNNTSNIPPSTRNAPHVSDIDCTKTNASTSTSTSASTPSSSIPTRPPAAHIAVSPEPPRPIHLLRAPSFGPPSFEELPPPPPPLPTPPPDYTSIVPDDDPRAGLDDYFERLQVAEREYEEGMRGRSLMNVPLTPGGRVHRSMDVPREWVRVGDGGEVDGREGGG</sequence>
<feature type="region of interest" description="Disordered" evidence="1">
    <location>
        <begin position="689"/>
        <end position="714"/>
    </location>
</feature>
<name>C1GWP8_PARBA</name>
<dbReference type="Gene3D" id="2.60.40.640">
    <property type="match status" value="1"/>
</dbReference>
<dbReference type="RefSeq" id="XP_015701876.1">
    <property type="nucleotide sequence ID" value="XM_015844798.1"/>
</dbReference>
<dbReference type="EMBL" id="KN293997">
    <property type="protein sequence ID" value="EEH40967.2"/>
    <property type="molecule type" value="Genomic_DNA"/>
</dbReference>
<feature type="domain" description="Arrestin C-terminal-like" evidence="2">
    <location>
        <begin position="327"/>
        <end position="527"/>
    </location>
</feature>
<dbReference type="GeneID" id="9098685"/>
<dbReference type="GO" id="GO:0005829">
    <property type="term" value="C:cytosol"/>
    <property type="evidence" value="ECO:0007669"/>
    <property type="project" value="TreeGrafter"/>
</dbReference>
<organism evidence="3 4">
    <name type="scientific">Paracoccidioides lutzii (strain ATCC MYA-826 / Pb01)</name>
    <name type="common">Paracoccidioides brasiliensis</name>
    <dbReference type="NCBI Taxonomy" id="502779"/>
    <lineage>
        <taxon>Eukaryota</taxon>
        <taxon>Fungi</taxon>
        <taxon>Dikarya</taxon>
        <taxon>Ascomycota</taxon>
        <taxon>Pezizomycotina</taxon>
        <taxon>Eurotiomycetes</taxon>
        <taxon>Eurotiomycetidae</taxon>
        <taxon>Onygenales</taxon>
        <taxon>Ajellomycetaceae</taxon>
        <taxon>Paracoccidioides</taxon>
    </lineage>
</organism>
<dbReference type="AlphaFoldDB" id="C1GWP8"/>
<dbReference type="GO" id="GO:0031625">
    <property type="term" value="F:ubiquitin protein ligase binding"/>
    <property type="evidence" value="ECO:0007669"/>
    <property type="project" value="TreeGrafter"/>
</dbReference>
<feature type="compositionally biased region" description="Low complexity" evidence="1">
    <location>
        <begin position="637"/>
        <end position="646"/>
    </location>
</feature>
<accession>C1GWP8</accession>
<dbReference type="VEuPathDB" id="FungiDB:PAAG_02943"/>
<dbReference type="GO" id="GO:0070086">
    <property type="term" value="P:ubiquitin-dependent endocytosis"/>
    <property type="evidence" value="ECO:0007669"/>
    <property type="project" value="TreeGrafter"/>
</dbReference>
<dbReference type="InterPro" id="IPR050357">
    <property type="entry name" value="Arrestin_domain-protein"/>
</dbReference>
<proteinExistence type="predicted"/>
<feature type="compositionally biased region" description="Pro residues" evidence="1">
    <location>
        <begin position="647"/>
        <end position="656"/>
    </location>
</feature>
<dbReference type="PANTHER" id="PTHR11188:SF174">
    <property type="entry name" value="ARRESTIN-RELATED TRAFFICKING ADAPTER 10-RELATED"/>
    <property type="match status" value="1"/>
</dbReference>
<dbReference type="HOGENOM" id="CLU_008578_2_1_1"/>
<dbReference type="SMART" id="SM01017">
    <property type="entry name" value="Arrestin_C"/>
    <property type="match status" value="1"/>
</dbReference>
<feature type="region of interest" description="Disordered" evidence="1">
    <location>
        <begin position="568"/>
        <end position="656"/>
    </location>
</feature>
<dbReference type="PANTHER" id="PTHR11188">
    <property type="entry name" value="ARRESTIN DOMAIN CONTAINING PROTEIN"/>
    <property type="match status" value="1"/>
</dbReference>
<dbReference type="OrthoDB" id="2238745at2759"/>
<dbReference type="InterPro" id="IPR014752">
    <property type="entry name" value="Arrestin-like_C"/>
</dbReference>
<keyword evidence="4" id="KW-1185">Reference proteome</keyword>
<dbReference type="Pfam" id="PF02752">
    <property type="entry name" value="Arrestin_C"/>
    <property type="match status" value="1"/>
</dbReference>
<gene>
    <name evidence="3" type="ORF">PAAG_02943</name>
</gene>
<dbReference type="OMA" id="FHILSCK"/>
<feature type="region of interest" description="Disordered" evidence="1">
    <location>
        <begin position="1"/>
        <end position="39"/>
    </location>
</feature>
<feature type="compositionally biased region" description="Low complexity" evidence="1">
    <location>
        <begin position="11"/>
        <end position="36"/>
    </location>
</feature>
<protein>
    <submittedName>
        <fullName evidence="3">Arrestin domain-containing protein</fullName>
    </submittedName>
</protein>
<dbReference type="STRING" id="502779.C1GWP8"/>
<dbReference type="KEGG" id="pbl:PAAG_02943"/>
<dbReference type="Proteomes" id="UP000002059">
    <property type="component" value="Partially assembled WGS sequence"/>
</dbReference>
<evidence type="ECO:0000313" key="3">
    <source>
        <dbReference type="EMBL" id="EEH40967.2"/>
    </source>
</evidence>
<evidence type="ECO:0000256" key="1">
    <source>
        <dbReference type="SAM" id="MobiDB-lite"/>
    </source>
</evidence>
<dbReference type="eggNOG" id="KOG3780">
    <property type="taxonomic scope" value="Eukaryota"/>
</dbReference>
<dbReference type="InterPro" id="IPR011022">
    <property type="entry name" value="Arrestin_C-like"/>
</dbReference>